<feature type="compositionally biased region" description="Polar residues" evidence="1">
    <location>
        <begin position="233"/>
        <end position="243"/>
    </location>
</feature>
<dbReference type="AlphaFoldDB" id="A0A182J3H5"/>
<name>A0A182J3H5_ANOAO</name>
<sequence>MVPIMSNFTASDATQMLNEQENTSPSWPDSVCVQAPVAEFQMRALLSAEAVSSRPPGGLKVTFDTSSAWPAMMVTSSKLPLTSHTLAVQSALPVASRVPVQLNATSSTSSLWVAVACAASSLRRSQSLAVRSSELVAIRLHWKFHTALLSSASCPRMTMACLQTKNEGNESPAGRSDYRRKPVPVGAAMSATAQNHWVRVLFHLVHVDQQPGDGHGADGFLEEQRLDGGGTDRPQQGKQQQKATEARRLAWIADAHMLR</sequence>
<accession>A0A182J3H5</accession>
<dbReference type="VEuPathDB" id="VectorBase:AATE010658"/>
<organism evidence="2">
    <name type="scientific">Anopheles atroparvus</name>
    <name type="common">European mosquito</name>
    <dbReference type="NCBI Taxonomy" id="41427"/>
    <lineage>
        <taxon>Eukaryota</taxon>
        <taxon>Metazoa</taxon>
        <taxon>Ecdysozoa</taxon>
        <taxon>Arthropoda</taxon>
        <taxon>Hexapoda</taxon>
        <taxon>Insecta</taxon>
        <taxon>Pterygota</taxon>
        <taxon>Neoptera</taxon>
        <taxon>Endopterygota</taxon>
        <taxon>Diptera</taxon>
        <taxon>Nematocera</taxon>
        <taxon>Culicoidea</taxon>
        <taxon>Culicidae</taxon>
        <taxon>Anophelinae</taxon>
        <taxon>Anopheles</taxon>
    </lineage>
</organism>
<reference evidence="2" key="1">
    <citation type="submission" date="2022-08" db="UniProtKB">
        <authorList>
            <consortium name="EnsemblMetazoa"/>
        </authorList>
    </citation>
    <scope>IDENTIFICATION</scope>
    <source>
        <strain evidence="2">EBRO</strain>
    </source>
</reference>
<feature type="region of interest" description="Disordered" evidence="1">
    <location>
        <begin position="213"/>
        <end position="245"/>
    </location>
</feature>
<evidence type="ECO:0000256" key="1">
    <source>
        <dbReference type="SAM" id="MobiDB-lite"/>
    </source>
</evidence>
<evidence type="ECO:0000313" key="2">
    <source>
        <dbReference type="EnsemblMetazoa" id="AATE010658-PA.1"/>
    </source>
</evidence>
<proteinExistence type="predicted"/>
<protein>
    <submittedName>
        <fullName evidence="2">Uncharacterized protein</fullName>
    </submittedName>
</protein>
<dbReference type="EnsemblMetazoa" id="AATE010658-RA">
    <property type="protein sequence ID" value="AATE010658-PA.1"/>
    <property type="gene ID" value="AATE010658"/>
</dbReference>